<dbReference type="RefSeq" id="WP_161407199.1">
    <property type="nucleotide sequence ID" value="NZ_WTUZ01000016.1"/>
</dbReference>
<protein>
    <submittedName>
        <fullName evidence="3">Uncharacterized protein</fullName>
    </submittedName>
</protein>
<evidence type="ECO:0000256" key="2">
    <source>
        <dbReference type="SAM" id="MobiDB-lite"/>
    </source>
</evidence>
<sequence length="100" mass="11528">MIGREPKNERQRRAEAKAREDLENPLSPNVEIIALEEGSETMAAAEYLVLIDDIANLKQDMKRFEDKIDAPGEESMEELLSEIESLKIRLFDIERRAINQ</sequence>
<comment type="caution">
    <text evidence="3">The sequence shown here is derived from an EMBL/GenBank/DDBJ whole genome shotgun (WGS) entry which is preliminary data.</text>
</comment>
<name>A0A6L8UYG2_9BACL</name>
<keyword evidence="1" id="KW-0175">Coiled coil</keyword>
<feature type="coiled-coil region" evidence="1">
    <location>
        <begin position="47"/>
        <end position="96"/>
    </location>
</feature>
<dbReference type="EMBL" id="WTUZ01000016">
    <property type="protein sequence ID" value="MZQ83017.1"/>
    <property type="molecule type" value="Genomic_DNA"/>
</dbReference>
<reference evidence="3 4" key="1">
    <citation type="submission" date="2019-12" db="EMBL/GenBank/DDBJ databases">
        <title>Paenibacillus sp. nov. sp. isolated from soil.</title>
        <authorList>
            <person name="Kim J."/>
            <person name="Jeong S.E."/>
            <person name="Jung H.S."/>
            <person name="Jeon C.O."/>
        </authorList>
    </citation>
    <scope>NUCLEOTIDE SEQUENCE [LARGE SCALE GENOMIC DNA]</scope>
    <source>
        <strain evidence="3 4">5J-6</strain>
    </source>
</reference>
<accession>A0A6L8UYG2</accession>
<evidence type="ECO:0000256" key="1">
    <source>
        <dbReference type="SAM" id="Coils"/>
    </source>
</evidence>
<evidence type="ECO:0000313" key="4">
    <source>
        <dbReference type="Proteomes" id="UP000481087"/>
    </source>
</evidence>
<keyword evidence="4" id="KW-1185">Reference proteome</keyword>
<proteinExistence type="predicted"/>
<organism evidence="3 4">
    <name type="scientific">Paenibacillus silvestris</name>
    <dbReference type="NCBI Taxonomy" id="2606219"/>
    <lineage>
        <taxon>Bacteria</taxon>
        <taxon>Bacillati</taxon>
        <taxon>Bacillota</taxon>
        <taxon>Bacilli</taxon>
        <taxon>Bacillales</taxon>
        <taxon>Paenibacillaceae</taxon>
        <taxon>Paenibacillus</taxon>
    </lineage>
</organism>
<dbReference type="AlphaFoldDB" id="A0A6L8UYG2"/>
<gene>
    <name evidence="3" type="ORF">GQF01_12965</name>
</gene>
<evidence type="ECO:0000313" key="3">
    <source>
        <dbReference type="EMBL" id="MZQ83017.1"/>
    </source>
</evidence>
<feature type="region of interest" description="Disordered" evidence="2">
    <location>
        <begin position="1"/>
        <end position="22"/>
    </location>
</feature>
<dbReference type="Proteomes" id="UP000481087">
    <property type="component" value="Unassembled WGS sequence"/>
</dbReference>